<dbReference type="CDD" id="cd00338">
    <property type="entry name" value="Ser_Recombinase"/>
    <property type="match status" value="1"/>
</dbReference>
<evidence type="ECO:0000313" key="3">
    <source>
        <dbReference type="EMBL" id="STZ58987.1"/>
    </source>
</evidence>
<dbReference type="InterPro" id="IPR011109">
    <property type="entry name" value="DNA_bind_recombinase_dom"/>
</dbReference>
<organism evidence="3 4">
    <name type="scientific">Mycolicibacterium tokaiense</name>
    <dbReference type="NCBI Taxonomy" id="39695"/>
    <lineage>
        <taxon>Bacteria</taxon>
        <taxon>Bacillati</taxon>
        <taxon>Actinomycetota</taxon>
        <taxon>Actinomycetes</taxon>
        <taxon>Mycobacteriales</taxon>
        <taxon>Mycobacteriaceae</taxon>
        <taxon>Mycolicibacterium</taxon>
    </lineage>
</organism>
<reference evidence="3 4" key="1">
    <citation type="submission" date="2018-06" db="EMBL/GenBank/DDBJ databases">
        <authorList>
            <consortium name="Pathogen Informatics"/>
            <person name="Doyle S."/>
        </authorList>
    </citation>
    <scope>NUCLEOTIDE SEQUENCE [LARGE SCALE GENOMIC DNA]</scope>
    <source>
        <strain evidence="3 4">NCTC10821</strain>
    </source>
</reference>
<dbReference type="Pfam" id="PF07508">
    <property type="entry name" value="Recombinase"/>
    <property type="match status" value="1"/>
</dbReference>
<dbReference type="InterPro" id="IPR038109">
    <property type="entry name" value="DNA_bind_recomb_sf"/>
</dbReference>
<dbReference type="Pfam" id="PF13408">
    <property type="entry name" value="Zn_ribbon_recom"/>
    <property type="match status" value="1"/>
</dbReference>
<dbReference type="EMBL" id="UGQT01000001">
    <property type="protein sequence ID" value="STZ58987.1"/>
    <property type="molecule type" value="Genomic_DNA"/>
</dbReference>
<accession>A0A378TFR9</accession>
<dbReference type="InterPro" id="IPR050639">
    <property type="entry name" value="SSR_resolvase"/>
</dbReference>
<feature type="domain" description="Recombinase" evidence="2">
    <location>
        <begin position="117"/>
        <end position="236"/>
    </location>
</feature>
<dbReference type="GO" id="GO:0003677">
    <property type="term" value="F:DNA binding"/>
    <property type="evidence" value="ECO:0007669"/>
    <property type="project" value="InterPro"/>
</dbReference>
<dbReference type="AlphaFoldDB" id="A0A378TFR9"/>
<dbReference type="SMART" id="SM00857">
    <property type="entry name" value="Resolvase"/>
    <property type="match status" value="1"/>
</dbReference>
<feature type="domain" description="Resolvase/invertase-type recombinase catalytic" evidence="1">
    <location>
        <begin position="1"/>
        <end position="110"/>
    </location>
</feature>
<dbReference type="Gene3D" id="3.90.1750.20">
    <property type="entry name" value="Putative Large Serine Recombinase, Chain B, Domain 2"/>
    <property type="match status" value="1"/>
</dbReference>
<dbReference type="InterPro" id="IPR006119">
    <property type="entry name" value="Resolv_N"/>
</dbReference>
<name>A0A378TFR9_9MYCO</name>
<evidence type="ECO:0000259" key="1">
    <source>
        <dbReference type="PROSITE" id="PS51736"/>
    </source>
</evidence>
<sequence>MEYVDNDVSASSGRKRPAYERMLNDIRQGRIGAVVCWHLDRLHRQPIELETFVDLANVHRVALATVTGDVDLSTDDGRFTARIMGAVARKEIERKRARQLRAARQKAERGEPQWRRAFGYAGDTREPDPVTAPLVEQAYTAILAGASLGEVARTFNGAGAFGLTGRPWTATTVSLFLRKARNAGLRSHKHNCATLGHRPCPLDGEQEIVGKANWPALVPEATWRSVQAVLNAPGRAPGRKSVRAHLLTGILKCGKCGNTLSGNWQFATKTAAESGQRDYTLAYSCKTCRGCSIRAEFVEPIVIKLVGGRLAKADAINLLRSELHDPAEAAQMRAERLTLNTRLDEIADERADGMLTGQQAQRATERITAKLAVLDSREQSEERKRVLDGLELGTKAAHEAVGKLSPDRLRAVIDLLMTIVIAPVGKGGHSFKPERIQVAMLA</sequence>
<dbReference type="InterPro" id="IPR025827">
    <property type="entry name" value="Zn_ribbon_recom_dom"/>
</dbReference>
<dbReference type="PANTHER" id="PTHR30461:SF23">
    <property type="entry name" value="DNA RECOMBINASE-RELATED"/>
    <property type="match status" value="1"/>
</dbReference>
<keyword evidence="4" id="KW-1185">Reference proteome</keyword>
<dbReference type="InterPro" id="IPR036162">
    <property type="entry name" value="Resolvase-like_N_sf"/>
</dbReference>
<evidence type="ECO:0000259" key="2">
    <source>
        <dbReference type="PROSITE" id="PS51737"/>
    </source>
</evidence>
<dbReference type="PANTHER" id="PTHR30461">
    <property type="entry name" value="DNA-INVERTASE FROM LAMBDOID PROPHAGE"/>
    <property type="match status" value="1"/>
</dbReference>
<dbReference type="Proteomes" id="UP000254978">
    <property type="component" value="Unassembled WGS sequence"/>
</dbReference>
<dbReference type="GO" id="GO:0000150">
    <property type="term" value="F:DNA strand exchange activity"/>
    <property type="evidence" value="ECO:0007669"/>
    <property type="project" value="InterPro"/>
</dbReference>
<gene>
    <name evidence="3" type="ORF">NCTC10821_02509</name>
</gene>
<protein>
    <submittedName>
        <fullName evidence="3">Recombinase</fullName>
    </submittedName>
</protein>
<dbReference type="Gene3D" id="3.40.50.1390">
    <property type="entry name" value="Resolvase, N-terminal catalytic domain"/>
    <property type="match status" value="1"/>
</dbReference>
<dbReference type="SUPFAM" id="SSF53041">
    <property type="entry name" value="Resolvase-like"/>
    <property type="match status" value="1"/>
</dbReference>
<dbReference type="PROSITE" id="PS51737">
    <property type="entry name" value="RECOMBINASE_DNA_BIND"/>
    <property type="match status" value="1"/>
</dbReference>
<dbReference type="PROSITE" id="PS51736">
    <property type="entry name" value="RECOMBINASES_3"/>
    <property type="match status" value="1"/>
</dbReference>
<proteinExistence type="predicted"/>
<evidence type="ECO:0000313" key="4">
    <source>
        <dbReference type="Proteomes" id="UP000254978"/>
    </source>
</evidence>
<dbReference type="Pfam" id="PF00239">
    <property type="entry name" value="Resolvase"/>
    <property type="match status" value="1"/>
</dbReference>